<keyword evidence="2" id="KW-1185">Reference proteome</keyword>
<organism evidence="1 2">
    <name type="scientific">Methylophilus aquaticus</name>
    <dbReference type="NCBI Taxonomy" id="1971610"/>
    <lineage>
        <taxon>Bacteria</taxon>
        <taxon>Pseudomonadati</taxon>
        <taxon>Pseudomonadota</taxon>
        <taxon>Betaproteobacteria</taxon>
        <taxon>Nitrosomonadales</taxon>
        <taxon>Methylophilaceae</taxon>
        <taxon>Methylophilus</taxon>
    </lineage>
</organism>
<reference evidence="2" key="1">
    <citation type="journal article" date="2019" name="Int. J. Syst. Evol. Microbiol.">
        <title>The Global Catalogue of Microorganisms (GCM) 10K type strain sequencing project: providing services to taxonomists for standard genome sequencing and annotation.</title>
        <authorList>
            <consortium name="The Broad Institute Genomics Platform"/>
            <consortium name="The Broad Institute Genome Sequencing Center for Infectious Disease"/>
            <person name="Wu L."/>
            <person name="Ma J."/>
        </authorList>
    </citation>
    <scope>NUCLEOTIDE SEQUENCE [LARGE SCALE GENOMIC DNA]</scope>
    <source>
        <strain evidence="2">VKM B-3159</strain>
    </source>
</reference>
<sequence length="41" mass="4541">MSVSQYWKRFCIVGKAYSLKAMPAHPATLHHNGGEAQDVNP</sequence>
<protein>
    <submittedName>
        <fullName evidence="1">Uncharacterized protein</fullName>
    </submittedName>
</protein>
<proteinExistence type="predicted"/>
<accession>A0ABT9JUV5</accession>
<evidence type="ECO:0000313" key="2">
    <source>
        <dbReference type="Proteomes" id="UP001225906"/>
    </source>
</evidence>
<dbReference type="EMBL" id="JAVCAP010000021">
    <property type="protein sequence ID" value="MDP8568353.1"/>
    <property type="molecule type" value="Genomic_DNA"/>
</dbReference>
<evidence type="ECO:0000313" key="1">
    <source>
        <dbReference type="EMBL" id="MDP8568353.1"/>
    </source>
</evidence>
<comment type="caution">
    <text evidence="1">The sequence shown here is derived from an EMBL/GenBank/DDBJ whole genome shotgun (WGS) entry which is preliminary data.</text>
</comment>
<name>A0ABT9JUV5_9PROT</name>
<dbReference type="Proteomes" id="UP001225906">
    <property type="component" value="Unassembled WGS sequence"/>
</dbReference>
<gene>
    <name evidence="1" type="ORF">Q9291_10875</name>
</gene>